<proteinExistence type="predicted"/>
<keyword evidence="2" id="KW-1185">Reference proteome</keyword>
<protein>
    <submittedName>
        <fullName evidence="1">Uncharacterized protein</fullName>
    </submittedName>
</protein>
<organism evidence="1 2">
    <name type="scientific">Auriscalpium vulgare</name>
    <dbReference type="NCBI Taxonomy" id="40419"/>
    <lineage>
        <taxon>Eukaryota</taxon>
        <taxon>Fungi</taxon>
        <taxon>Dikarya</taxon>
        <taxon>Basidiomycota</taxon>
        <taxon>Agaricomycotina</taxon>
        <taxon>Agaricomycetes</taxon>
        <taxon>Russulales</taxon>
        <taxon>Auriscalpiaceae</taxon>
        <taxon>Auriscalpium</taxon>
    </lineage>
</organism>
<dbReference type="EMBL" id="MU275913">
    <property type="protein sequence ID" value="KAI0046997.1"/>
    <property type="molecule type" value="Genomic_DNA"/>
</dbReference>
<name>A0ACB8RSX1_9AGAM</name>
<gene>
    <name evidence="1" type="ORF">FA95DRAFT_1296377</name>
</gene>
<sequence length="226" mass="25033">MSGGPSFRRIRTVHDHSRSMSAATTAQFRVELLNSLSVSSGSRPSFPLMHGSSTLSFPGPPRSPPIVYPALLSRVAKTFRASLAVNDHIKEYMDTCQAVDKIAYIIQTNNPALPAPPSRPHSDRCTVFLPILCLQQPGAGQRVSCVLVPHPRPESVHQRQGPCVEQCRRKCTPAPRAGSDARQPVTVERIIHKMWRAWQRAHAEYPPRLDSRQQLCYSMPRAAGAL</sequence>
<accession>A0ACB8RSX1</accession>
<evidence type="ECO:0000313" key="2">
    <source>
        <dbReference type="Proteomes" id="UP000814033"/>
    </source>
</evidence>
<reference evidence="1" key="1">
    <citation type="submission" date="2021-02" db="EMBL/GenBank/DDBJ databases">
        <authorList>
            <consortium name="DOE Joint Genome Institute"/>
            <person name="Ahrendt S."/>
            <person name="Looney B.P."/>
            <person name="Miyauchi S."/>
            <person name="Morin E."/>
            <person name="Drula E."/>
            <person name="Courty P.E."/>
            <person name="Chicoki N."/>
            <person name="Fauchery L."/>
            <person name="Kohler A."/>
            <person name="Kuo A."/>
            <person name="Labutti K."/>
            <person name="Pangilinan J."/>
            <person name="Lipzen A."/>
            <person name="Riley R."/>
            <person name="Andreopoulos W."/>
            <person name="He G."/>
            <person name="Johnson J."/>
            <person name="Barry K.W."/>
            <person name="Grigoriev I.V."/>
            <person name="Nagy L."/>
            <person name="Hibbett D."/>
            <person name="Henrissat B."/>
            <person name="Matheny P.B."/>
            <person name="Labbe J."/>
            <person name="Martin F."/>
        </authorList>
    </citation>
    <scope>NUCLEOTIDE SEQUENCE</scope>
    <source>
        <strain evidence="1">FP105234-sp</strain>
    </source>
</reference>
<evidence type="ECO:0000313" key="1">
    <source>
        <dbReference type="EMBL" id="KAI0046997.1"/>
    </source>
</evidence>
<comment type="caution">
    <text evidence="1">The sequence shown here is derived from an EMBL/GenBank/DDBJ whole genome shotgun (WGS) entry which is preliminary data.</text>
</comment>
<reference evidence="1" key="2">
    <citation type="journal article" date="2022" name="New Phytol.">
        <title>Evolutionary transition to the ectomycorrhizal habit in the genomes of a hyperdiverse lineage of mushroom-forming fungi.</title>
        <authorList>
            <person name="Looney B."/>
            <person name="Miyauchi S."/>
            <person name="Morin E."/>
            <person name="Drula E."/>
            <person name="Courty P.E."/>
            <person name="Kohler A."/>
            <person name="Kuo A."/>
            <person name="LaButti K."/>
            <person name="Pangilinan J."/>
            <person name="Lipzen A."/>
            <person name="Riley R."/>
            <person name="Andreopoulos W."/>
            <person name="He G."/>
            <person name="Johnson J."/>
            <person name="Nolan M."/>
            <person name="Tritt A."/>
            <person name="Barry K.W."/>
            <person name="Grigoriev I.V."/>
            <person name="Nagy L.G."/>
            <person name="Hibbett D."/>
            <person name="Henrissat B."/>
            <person name="Matheny P.B."/>
            <person name="Labbe J."/>
            <person name="Martin F.M."/>
        </authorList>
    </citation>
    <scope>NUCLEOTIDE SEQUENCE</scope>
    <source>
        <strain evidence="1">FP105234-sp</strain>
    </source>
</reference>
<dbReference type="Proteomes" id="UP000814033">
    <property type="component" value="Unassembled WGS sequence"/>
</dbReference>